<dbReference type="PANTHER" id="PTHR47577">
    <property type="entry name" value="THAP DOMAIN-CONTAINING PROTEIN 6"/>
    <property type="match status" value="1"/>
</dbReference>
<dbReference type="Pfam" id="PF05485">
    <property type="entry name" value="THAP"/>
    <property type="match status" value="1"/>
</dbReference>
<dbReference type="InterPro" id="IPR038441">
    <property type="entry name" value="THAP_Znf_sf"/>
</dbReference>
<gene>
    <name evidence="7" type="ORF">TKK_004552</name>
</gene>
<dbReference type="GO" id="GO:0003677">
    <property type="term" value="F:DNA binding"/>
    <property type="evidence" value="ECO:0007669"/>
    <property type="project" value="UniProtKB-UniRule"/>
</dbReference>
<accession>A0ABD2XBZ5</accession>
<dbReference type="InterPro" id="IPR048367">
    <property type="entry name" value="TNP-like_RNaseH_C"/>
</dbReference>
<dbReference type="Pfam" id="PF21789">
    <property type="entry name" value="TNP-like_RNaseH_C"/>
    <property type="match status" value="1"/>
</dbReference>
<protein>
    <recommendedName>
        <fullName evidence="6">THAP-type domain-containing protein</fullName>
    </recommendedName>
</protein>
<keyword evidence="4 5" id="KW-0238">DNA-binding</keyword>
<evidence type="ECO:0000313" key="7">
    <source>
        <dbReference type="EMBL" id="KAL3402620.1"/>
    </source>
</evidence>
<dbReference type="AlphaFoldDB" id="A0ABD2XBZ5"/>
<dbReference type="PANTHER" id="PTHR47577:SF2">
    <property type="entry name" value="THAP DOMAIN CONTAINING 9"/>
    <property type="match status" value="1"/>
</dbReference>
<feature type="domain" description="THAP-type" evidence="6">
    <location>
        <begin position="1"/>
        <end position="81"/>
    </location>
</feature>
<evidence type="ECO:0000256" key="3">
    <source>
        <dbReference type="ARBA" id="ARBA00022833"/>
    </source>
</evidence>
<dbReference type="SUPFAM" id="SSF57716">
    <property type="entry name" value="Glucocorticoid receptor-like (DNA-binding domain)"/>
    <property type="match status" value="1"/>
</dbReference>
<dbReference type="SMART" id="SM00692">
    <property type="entry name" value="DM3"/>
    <property type="match status" value="1"/>
</dbReference>
<evidence type="ECO:0000256" key="1">
    <source>
        <dbReference type="ARBA" id="ARBA00022723"/>
    </source>
</evidence>
<evidence type="ECO:0000313" key="8">
    <source>
        <dbReference type="Proteomes" id="UP001627154"/>
    </source>
</evidence>
<dbReference type="Pfam" id="PF12017">
    <property type="entry name" value="Tnp_P_element"/>
    <property type="match status" value="1"/>
</dbReference>
<evidence type="ECO:0000259" key="6">
    <source>
        <dbReference type="PROSITE" id="PS50950"/>
    </source>
</evidence>
<keyword evidence="1" id="KW-0479">Metal-binding</keyword>
<dbReference type="Proteomes" id="UP001627154">
    <property type="component" value="Unassembled WGS sequence"/>
</dbReference>
<comment type="caution">
    <text evidence="7">The sequence shown here is derived from an EMBL/GenBank/DDBJ whole genome shotgun (WGS) entry which is preliminary data.</text>
</comment>
<reference evidence="7 8" key="1">
    <citation type="journal article" date="2024" name="bioRxiv">
        <title>A reference genome for Trichogramma kaykai: A tiny desert-dwelling parasitoid wasp with competing sex-ratio distorters.</title>
        <authorList>
            <person name="Culotta J."/>
            <person name="Lindsey A.R."/>
        </authorList>
    </citation>
    <scope>NUCLEOTIDE SEQUENCE [LARGE SCALE GENOMIC DNA]</scope>
    <source>
        <strain evidence="7 8">KSX58</strain>
    </source>
</reference>
<dbReference type="SMART" id="SM00980">
    <property type="entry name" value="THAP"/>
    <property type="match status" value="1"/>
</dbReference>
<dbReference type="Gene3D" id="6.20.210.20">
    <property type="entry name" value="THAP domain"/>
    <property type="match status" value="1"/>
</dbReference>
<dbReference type="GO" id="GO:0008270">
    <property type="term" value="F:zinc ion binding"/>
    <property type="evidence" value="ECO:0007669"/>
    <property type="project" value="UniProtKB-KW"/>
</dbReference>
<dbReference type="InterPro" id="IPR021896">
    <property type="entry name" value="THAP9-like_HTH"/>
</dbReference>
<keyword evidence="3" id="KW-0862">Zinc</keyword>
<evidence type="ECO:0000256" key="4">
    <source>
        <dbReference type="ARBA" id="ARBA00023125"/>
    </source>
</evidence>
<sequence length="884" mass="100952">MVKVCLICKKEQSQANPGLSFHKFPNSPVIQKKWLCRACKTTSVTINNKVICSNHFTDDDYLNKAGGQRRRLDQEAVPSRNLPPAWTICHEIVNNIVAGALLKTSDAVVEIYNGEQCNNEIIENAGKRSVDDDSADVRPKKKIKLSQTEWLCESDFKDPNKWLMVKQLIDSKNNTIENLRRSNNYYKNKVSNCRELVKTLKDNRWITDAGEEFIQRLPPGVKAMVNAILKGRTFTTFPEELKNFALSIHFYSPNAYEFLRTSFLKILPHPSTLRSWLKSIHQEPGISSESIATVIRLIQKSEKEGKKLVFNLTLDEMSIKKKIEWDGRRYIGYVDLGIADADNNSDDAPYATYALVYMLTCVNSYFKIPIAYYLTNSLSGQQNAEILKYILNECFANGICICNITFDAAASNISMVQSLGANIYDTLDTASFVYLNKYKIYTTLDACHMIKLIRNCLASTDIIDADNKIISWRYIRALVDLQDREKMHPATKIKRRHVNFYNEKMKVFLAAQVLSESVARALEFCEVDLEFPEFEGSTGTSRFCVIINNCFDIMNSKNLFNKKLEKKGITVENLENLRTKVNVYTQYIAGLKIGDEPILHSKKRIGFLGLIIGLNNVISLATDLLNNKYLSFLLTYKLSQDHLETFFSCIRRAGGFNNNPTARQFKSAYKKLLSHVSISVPLTGNCIPQNDTLLIHNETEIKDVQSSDNTNIICNTIVSDLNFIKVDVELSEYAKDVIAYISGAVVRSIKAKIKCNVCAESLESVKAVSTLQRRKTYRKMVSASKDVIQVCEVAETIFRAEKNFLKQNILEIMIARAMRQIDAKVFSTHHVYDQSPLADHRFQLIKLILKQYLNIKFHYRATCEQGNIDRIRMRYNKLTLFKNQ</sequence>
<organism evidence="7 8">
    <name type="scientific">Trichogramma kaykai</name>
    <dbReference type="NCBI Taxonomy" id="54128"/>
    <lineage>
        <taxon>Eukaryota</taxon>
        <taxon>Metazoa</taxon>
        <taxon>Ecdysozoa</taxon>
        <taxon>Arthropoda</taxon>
        <taxon>Hexapoda</taxon>
        <taxon>Insecta</taxon>
        <taxon>Pterygota</taxon>
        <taxon>Neoptera</taxon>
        <taxon>Endopterygota</taxon>
        <taxon>Hymenoptera</taxon>
        <taxon>Apocrita</taxon>
        <taxon>Proctotrupomorpha</taxon>
        <taxon>Chalcidoidea</taxon>
        <taxon>Trichogrammatidae</taxon>
        <taxon>Trichogramma</taxon>
    </lineage>
</organism>
<dbReference type="InterPro" id="IPR006612">
    <property type="entry name" value="THAP_Znf"/>
</dbReference>
<keyword evidence="2 5" id="KW-0863">Zinc-finger</keyword>
<dbReference type="Pfam" id="PF21788">
    <property type="entry name" value="TNP-like_GBD"/>
    <property type="match status" value="1"/>
</dbReference>
<evidence type="ECO:0000256" key="2">
    <source>
        <dbReference type="ARBA" id="ARBA00022771"/>
    </source>
</evidence>
<dbReference type="InterPro" id="IPR048366">
    <property type="entry name" value="TNP-like_GBD"/>
</dbReference>
<evidence type="ECO:0000256" key="5">
    <source>
        <dbReference type="PROSITE-ProRule" id="PRU00309"/>
    </source>
</evidence>
<dbReference type="Pfam" id="PF21787">
    <property type="entry name" value="TNP-like_RNaseH_N"/>
    <property type="match status" value="1"/>
</dbReference>
<dbReference type="InterPro" id="IPR048365">
    <property type="entry name" value="TNP-like_RNaseH_N"/>
</dbReference>
<dbReference type="PROSITE" id="PS50950">
    <property type="entry name" value="ZF_THAP"/>
    <property type="match status" value="1"/>
</dbReference>
<keyword evidence="8" id="KW-1185">Reference proteome</keyword>
<dbReference type="EMBL" id="JBJJXI010000034">
    <property type="protein sequence ID" value="KAL3402620.1"/>
    <property type="molecule type" value="Genomic_DNA"/>
</dbReference>
<proteinExistence type="predicted"/>
<name>A0ABD2XBZ5_9HYME</name>